<feature type="region of interest" description="Disordered" evidence="3">
    <location>
        <begin position="378"/>
        <end position="420"/>
    </location>
</feature>
<feature type="compositionally biased region" description="Acidic residues" evidence="3">
    <location>
        <begin position="410"/>
        <end position="420"/>
    </location>
</feature>
<name>A0AAD5TZA7_9FUNG</name>
<feature type="region of interest" description="Disordered" evidence="3">
    <location>
        <begin position="167"/>
        <end position="193"/>
    </location>
</feature>
<comment type="caution">
    <text evidence="5">The sequence shown here is derived from an EMBL/GenBank/DDBJ whole genome shotgun (WGS) entry which is preliminary data.</text>
</comment>
<proteinExistence type="predicted"/>
<evidence type="ECO:0000313" key="5">
    <source>
        <dbReference type="EMBL" id="KAJ3214116.1"/>
    </source>
</evidence>
<feature type="region of interest" description="Disordered" evidence="3">
    <location>
        <begin position="44"/>
        <end position="91"/>
    </location>
</feature>
<feature type="compositionally biased region" description="Polar residues" evidence="3">
    <location>
        <begin position="183"/>
        <end position="193"/>
    </location>
</feature>
<evidence type="ECO:0000259" key="4">
    <source>
        <dbReference type="PROSITE" id="PS50020"/>
    </source>
</evidence>
<feature type="region of interest" description="Disordered" evidence="3">
    <location>
        <begin position="235"/>
        <end position="260"/>
    </location>
</feature>
<sequence>MNAMILKTIKDLPLTSRNAIVDYKIDEVVTKLLEVKDAPDVVEIAKEENPTNKRLSEDNRVDSDREKKFRHEDRRDSSRDSGDDRSKNYSRDRYDKYDYRGSRSFNSSSWKSRSYYNSFSRRFNESYSYSGSNSNSNEVQSNISETTENCWAKAFSDEGKPYYYHTSTNETTWDRPEGYQSPGGDNQNGDDQISNKTELKSITQVSQAELDDILKEEIARAEKLKLEELKKKDVVKSTNGKHGSVKLSSNSESSHRSKTVDPKKLEVKFKKLVSEVVIKTLSKYKADINSSDAFKEVARKVTEKEIRSLKPGDVLPAVVGDDIKRKIKKFVYSKLTEQGYIKKGKKTTSIDDTNIQIDKYDNKQDDISKECIDSYSNDKISTINNTNSPLPDLITPSTDNTLNNESTDKNDEDDMDLSDY</sequence>
<dbReference type="PROSITE" id="PS50020">
    <property type="entry name" value="WW_DOMAIN_2"/>
    <property type="match status" value="1"/>
</dbReference>
<reference evidence="5" key="1">
    <citation type="submission" date="2020-05" db="EMBL/GenBank/DDBJ databases">
        <title>Phylogenomic resolution of chytrid fungi.</title>
        <authorList>
            <person name="Stajich J.E."/>
            <person name="Amses K."/>
            <person name="Simmons R."/>
            <person name="Seto K."/>
            <person name="Myers J."/>
            <person name="Bonds A."/>
            <person name="Quandt C.A."/>
            <person name="Barry K."/>
            <person name="Liu P."/>
            <person name="Grigoriev I."/>
            <person name="Longcore J.E."/>
            <person name="James T.Y."/>
        </authorList>
    </citation>
    <scope>NUCLEOTIDE SEQUENCE</scope>
    <source>
        <strain evidence="5">JEL0476</strain>
    </source>
</reference>
<comment type="subcellular location">
    <subcellularLocation>
        <location evidence="1">Nucleus</location>
    </subcellularLocation>
</comment>
<dbReference type="CDD" id="cd00201">
    <property type="entry name" value="WW"/>
    <property type="match status" value="1"/>
</dbReference>
<keyword evidence="2" id="KW-0539">Nucleus</keyword>
<dbReference type="Proteomes" id="UP001211065">
    <property type="component" value="Unassembled WGS sequence"/>
</dbReference>
<dbReference type="SUPFAM" id="SSF51045">
    <property type="entry name" value="WW domain"/>
    <property type="match status" value="1"/>
</dbReference>
<dbReference type="Gene3D" id="1.10.1740.100">
    <property type="entry name" value="Set2, Rpb1 interacting domain"/>
    <property type="match status" value="1"/>
</dbReference>
<dbReference type="EMBL" id="JADGJW010000649">
    <property type="protein sequence ID" value="KAJ3214116.1"/>
    <property type="molecule type" value="Genomic_DNA"/>
</dbReference>
<dbReference type="Gene3D" id="2.20.70.10">
    <property type="match status" value="1"/>
</dbReference>
<dbReference type="SMART" id="SM00456">
    <property type="entry name" value="WW"/>
    <property type="match status" value="1"/>
</dbReference>
<dbReference type="InterPro" id="IPR013257">
    <property type="entry name" value="SRI"/>
</dbReference>
<feature type="compositionally biased region" description="Polar residues" evidence="3">
    <location>
        <begin position="236"/>
        <end position="252"/>
    </location>
</feature>
<dbReference type="PROSITE" id="PS01159">
    <property type="entry name" value="WW_DOMAIN_1"/>
    <property type="match status" value="1"/>
</dbReference>
<dbReference type="AlphaFoldDB" id="A0AAD5TZA7"/>
<feature type="domain" description="WW" evidence="4">
    <location>
        <begin position="145"/>
        <end position="178"/>
    </location>
</feature>
<dbReference type="GO" id="GO:0005694">
    <property type="term" value="C:chromosome"/>
    <property type="evidence" value="ECO:0007669"/>
    <property type="project" value="InterPro"/>
</dbReference>
<feature type="compositionally biased region" description="Polar residues" evidence="3">
    <location>
        <begin position="378"/>
        <end position="405"/>
    </location>
</feature>
<organism evidence="5 6">
    <name type="scientific">Clydaea vesicula</name>
    <dbReference type="NCBI Taxonomy" id="447962"/>
    <lineage>
        <taxon>Eukaryota</taxon>
        <taxon>Fungi</taxon>
        <taxon>Fungi incertae sedis</taxon>
        <taxon>Chytridiomycota</taxon>
        <taxon>Chytridiomycota incertae sedis</taxon>
        <taxon>Chytridiomycetes</taxon>
        <taxon>Lobulomycetales</taxon>
        <taxon>Lobulomycetaceae</taxon>
        <taxon>Clydaea</taxon>
    </lineage>
</organism>
<evidence type="ECO:0000256" key="2">
    <source>
        <dbReference type="ARBA" id="ARBA00023242"/>
    </source>
</evidence>
<dbReference type="Pfam" id="PF08236">
    <property type="entry name" value="SRI"/>
    <property type="match status" value="1"/>
</dbReference>
<dbReference type="InterPro" id="IPR038190">
    <property type="entry name" value="SRI_sf"/>
</dbReference>
<dbReference type="InterPro" id="IPR001202">
    <property type="entry name" value="WW_dom"/>
</dbReference>
<accession>A0AAD5TZA7</accession>
<keyword evidence="6" id="KW-1185">Reference proteome</keyword>
<dbReference type="GO" id="GO:0006355">
    <property type="term" value="P:regulation of DNA-templated transcription"/>
    <property type="evidence" value="ECO:0007669"/>
    <property type="project" value="InterPro"/>
</dbReference>
<evidence type="ECO:0000256" key="3">
    <source>
        <dbReference type="SAM" id="MobiDB-lite"/>
    </source>
</evidence>
<dbReference type="InterPro" id="IPR036020">
    <property type="entry name" value="WW_dom_sf"/>
</dbReference>
<dbReference type="Pfam" id="PF00397">
    <property type="entry name" value="WW"/>
    <property type="match status" value="1"/>
</dbReference>
<evidence type="ECO:0000313" key="6">
    <source>
        <dbReference type="Proteomes" id="UP001211065"/>
    </source>
</evidence>
<protein>
    <recommendedName>
        <fullName evidence="4">WW domain-containing protein</fullName>
    </recommendedName>
</protein>
<gene>
    <name evidence="5" type="ORF">HK099_007020</name>
</gene>
<evidence type="ECO:0000256" key="1">
    <source>
        <dbReference type="ARBA" id="ARBA00004123"/>
    </source>
</evidence>